<proteinExistence type="predicted"/>
<dbReference type="Proteomes" id="UP000789572">
    <property type="component" value="Unassembled WGS sequence"/>
</dbReference>
<accession>A0A9N9EAX2</accession>
<organism evidence="1 2">
    <name type="scientific">Paraglomus occultum</name>
    <dbReference type="NCBI Taxonomy" id="144539"/>
    <lineage>
        <taxon>Eukaryota</taxon>
        <taxon>Fungi</taxon>
        <taxon>Fungi incertae sedis</taxon>
        <taxon>Mucoromycota</taxon>
        <taxon>Glomeromycotina</taxon>
        <taxon>Glomeromycetes</taxon>
        <taxon>Paraglomerales</taxon>
        <taxon>Paraglomeraceae</taxon>
        <taxon>Paraglomus</taxon>
    </lineage>
</organism>
<dbReference type="AlphaFoldDB" id="A0A9N9EAX2"/>
<protein>
    <submittedName>
        <fullName evidence="1">2757_t:CDS:1</fullName>
    </submittedName>
</protein>
<name>A0A9N9EAX2_9GLOM</name>
<keyword evidence="2" id="KW-1185">Reference proteome</keyword>
<comment type="caution">
    <text evidence="1">The sequence shown here is derived from an EMBL/GenBank/DDBJ whole genome shotgun (WGS) entry which is preliminary data.</text>
</comment>
<feature type="non-terminal residue" evidence="1">
    <location>
        <position position="1"/>
    </location>
</feature>
<gene>
    <name evidence="1" type="ORF">POCULU_LOCUS10746</name>
</gene>
<dbReference type="EMBL" id="CAJVPJ010006181">
    <property type="protein sequence ID" value="CAG8666823.1"/>
    <property type="molecule type" value="Genomic_DNA"/>
</dbReference>
<feature type="non-terminal residue" evidence="1">
    <location>
        <position position="106"/>
    </location>
</feature>
<reference evidence="1" key="1">
    <citation type="submission" date="2021-06" db="EMBL/GenBank/DDBJ databases">
        <authorList>
            <person name="Kallberg Y."/>
            <person name="Tangrot J."/>
            <person name="Rosling A."/>
        </authorList>
    </citation>
    <scope>NUCLEOTIDE SEQUENCE</scope>
    <source>
        <strain evidence="1">IA702</strain>
    </source>
</reference>
<sequence length="106" mass="12550">LRDVVDQLHQDNSVNAVFHDHSLQLHIINQNNYVMYIVVLPPEDRWVVPYHPKTLLIWDARMNAQYVTFRGLGKYLTKYVVKPEPTHVFNVADGDKYREHVIARRL</sequence>
<evidence type="ECO:0000313" key="2">
    <source>
        <dbReference type="Proteomes" id="UP000789572"/>
    </source>
</evidence>
<evidence type="ECO:0000313" key="1">
    <source>
        <dbReference type="EMBL" id="CAG8666823.1"/>
    </source>
</evidence>
<dbReference type="OrthoDB" id="2445660at2759"/>